<feature type="compositionally biased region" description="Polar residues" evidence="1">
    <location>
        <begin position="433"/>
        <end position="443"/>
    </location>
</feature>
<reference evidence="5" key="1">
    <citation type="submission" date="2017-02" db="UniProtKB">
        <authorList>
            <consortium name="WormBaseParasite"/>
        </authorList>
    </citation>
    <scope>IDENTIFICATION</scope>
</reference>
<organism evidence="5">
    <name type="scientific">Nippostrongylus brasiliensis</name>
    <name type="common">Rat hookworm</name>
    <dbReference type="NCBI Taxonomy" id="27835"/>
    <lineage>
        <taxon>Eukaryota</taxon>
        <taxon>Metazoa</taxon>
        <taxon>Ecdysozoa</taxon>
        <taxon>Nematoda</taxon>
        <taxon>Chromadorea</taxon>
        <taxon>Rhabditida</taxon>
        <taxon>Rhabditina</taxon>
        <taxon>Rhabditomorpha</taxon>
        <taxon>Strongyloidea</taxon>
        <taxon>Heligmosomidae</taxon>
        <taxon>Nippostrongylus</taxon>
    </lineage>
</organism>
<feature type="compositionally biased region" description="Polar residues" evidence="1">
    <location>
        <begin position="451"/>
        <end position="465"/>
    </location>
</feature>
<keyword evidence="4" id="KW-1185">Reference proteome</keyword>
<evidence type="ECO:0000313" key="3">
    <source>
        <dbReference type="EMBL" id="VDL73017.1"/>
    </source>
</evidence>
<feature type="region of interest" description="Disordered" evidence="1">
    <location>
        <begin position="318"/>
        <end position="561"/>
    </location>
</feature>
<proteinExistence type="predicted"/>
<name>A0A0N4Y1D9_NIPBR</name>
<reference evidence="3 4" key="2">
    <citation type="submission" date="2018-11" db="EMBL/GenBank/DDBJ databases">
        <authorList>
            <consortium name="Pathogen Informatics"/>
        </authorList>
    </citation>
    <scope>NUCLEOTIDE SEQUENCE [LARGE SCALE GENOMIC DNA]</scope>
</reference>
<keyword evidence="2" id="KW-0472">Membrane</keyword>
<gene>
    <name evidence="3" type="ORF">NBR_LOCUS9428</name>
</gene>
<evidence type="ECO:0000256" key="2">
    <source>
        <dbReference type="SAM" id="Phobius"/>
    </source>
</evidence>
<feature type="compositionally biased region" description="Polar residues" evidence="1">
    <location>
        <begin position="496"/>
        <end position="509"/>
    </location>
</feature>
<evidence type="ECO:0000256" key="1">
    <source>
        <dbReference type="SAM" id="MobiDB-lite"/>
    </source>
</evidence>
<feature type="compositionally biased region" description="Polar residues" evidence="1">
    <location>
        <begin position="478"/>
        <end position="488"/>
    </location>
</feature>
<feature type="compositionally biased region" description="Basic and acidic residues" evidence="1">
    <location>
        <begin position="374"/>
        <end position="396"/>
    </location>
</feature>
<dbReference type="Proteomes" id="UP000271162">
    <property type="component" value="Unassembled WGS sequence"/>
</dbReference>
<keyword evidence="2" id="KW-0812">Transmembrane</keyword>
<feature type="transmembrane region" description="Helical" evidence="2">
    <location>
        <begin position="65"/>
        <end position="85"/>
    </location>
</feature>
<accession>A0A0N4Y1D9</accession>
<keyword evidence="2" id="KW-1133">Transmembrane helix</keyword>
<dbReference type="AlphaFoldDB" id="A0A0N4Y1D9"/>
<feature type="compositionally biased region" description="Basic and acidic residues" evidence="1">
    <location>
        <begin position="538"/>
        <end position="549"/>
    </location>
</feature>
<sequence>MIFIISSTSRLQHDITGRTSPVAVVVVVRHPTLSKNIRLIDFSILFPIILQCSFQYRYNRVPMRLVIFILSIVTFCFGEYLYILIDDVKLYPCKGDAWRSPDRLLNLRLLSVKNEIKVIDEDVSFLNEKGNKVYYIRAPGNYSLHFKKVTVEKDFGFLAGEIGATLQVPLIQGPAGFHFDYPHTIVPETGLFYQHCDEHSGIVERNGRQYCRYCDLCGAGEHLESKLNDGGHQFFPLNPTDASKTPRCGALAANEYEFKKTISLPAKGALQDLFNEKMQGMDAEMRRKFSQGSGRFQVSLNLITTDKPSIPQDRWFERSKETQACPGPEDVMLLDAGNNTMSGDGPHPPPPHHHHPPHGPPPPCNSTETEDGDDSKALKWKRSVDEKDGKHGKADSSSEETTSPRPKRDLSQSSEETTKPTMRPKRSDKDSSSESQENPPTTRKVQKRSVGDSSPESQENTSSKSPPKAKRSDKDSSPESQENPPTTRKVQKRSAGESSPESQENTSSKAPPKAKRSEDSSPESHEKSSTPKIRSRRHASDEKDSKESAESAEMTNSTVSA</sequence>
<dbReference type="EMBL" id="UYSL01020140">
    <property type="protein sequence ID" value="VDL73017.1"/>
    <property type="molecule type" value="Genomic_DNA"/>
</dbReference>
<dbReference type="WBParaSite" id="NBR_0000942701-mRNA-1">
    <property type="protein sequence ID" value="NBR_0000942701-mRNA-1"/>
    <property type="gene ID" value="NBR_0000942701"/>
</dbReference>
<protein>
    <submittedName>
        <fullName evidence="3 5">Uncharacterized protein</fullName>
    </submittedName>
</protein>
<feature type="compositionally biased region" description="Basic and acidic residues" evidence="1">
    <location>
        <begin position="515"/>
        <end position="529"/>
    </location>
</feature>
<evidence type="ECO:0000313" key="4">
    <source>
        <dbReference type="Proteomes" id="UP000271162"/>
    </source>
</evidence>
<evidence type="ECO:0000313" key="5">
    <source>
        <dbReference type="WBParaSite" id="NBR_0000942701-mRNA-1"/>
    </source>
</evidence>